<reference evidence="5" key="1">
    <citation type="journal article" date="2021" name="Proc. Natl. Acad. Sci. U.S.A.">
        <title>Three genomes in the algal genus Volvox reveal the fate of a haploid sex-determining region after a transition to homothallism.</title>
        <authorList>
            <person name="Yamamoto K."/>
            <person name="Hamaji T."/>
            <person name="Kawai-Toyooka H."/>
            <person name="Matsuzaki R."/>
            <person name="Takahashi F."/>
            <person name="Nishimura Y."/>
            <person name="Kawachi M."/>
            <person name="Noguchi H."/>
            <person name="Minakuchi Y."/>
            <person name="Umen J.G."/>
            <person name="Toyoda A."/>
            <person name="Nozaki H."/>
        </authorList>
    </citation>
    <scope>NUCLEOTIDE SEQUENCE</scope>
    <source>
        <strain evidence="5">NIES-3785</strain>
    </source>
</reference>
<dbReference type="Pfam" id="PF13416">
    <property type="entry name" value="SBP_bac_8"/>
    <property type="match status" value="1"/>
</dbReference>
<proteinExistence type="predicted"/>
<keyword evidence="2" id="KW-0472">Membrane</keyword>
<dbReference type="GO" id="GO:0009190">
    <property type="term" value="P:cyclic nucleotide biosynthetic process"/>
    <property type="evidence" value="ECO:0007669"/>
    <property type="project" value="InterPro"/>
</dbReference>
<dbReference type="AlphaFoldDB" id="A0A8J4FYC7"/>
<dbReference type="InterPro" id="IPR006059">
    <property type="entry name" value="SBP"/>
</dbReference>
<organism evidence="5 6">
    <name type="scientific">Volvox reticuliferus</name>
    <dbReference type="NCBI Taxonomy" id="1737510"/>
    <lineage>
        <taxon>Eukaryota</taxon>
        <taxon>Viridiplantae</taxon>
        <taxon>Chlorophyta</taxon>
        <taxon>core chlorophytes</taxon>
        <taxon>Chlorophyceae</taxon>
        <taxon>CS clade</taxon>
        <taxon>Chlamydomonadales</taxon>
        <taxon>Volvocaceae</taxon>
        <taxon>Volvox</taxon>
    </lineage>
</organism>
<sequence length="1041" mass="112001">MTYLTYFLMLLAFLVLNNRVPVAGQWDYHDFTACVNRTAERINCPPANQSMMYTAGDIATGGIPNCWLPFYDPGTATSRPSVKLLHPNIVITNTTVIPLAGNLTAWMQYPVTVDVVDSVVWTKEPLREFNSTPGGIRDAWFLDPVLTADMADEPVAALQDMSQLVLQDRNLNWNGYGTFFRQFASVYDGKVVGLPVSAAIMLLYYRRDFFTEHNIPVPATWEEVVDIAEKYNGTDLDGTGSGAWGFCMSRQPRCYNGYTFQTIQVPFLQAQGTSQGFHFDPETMEPLINSSGTRRAAELYRRLSPFIAPTEPVACLPVSLAFVWGKCLMAVGTTLHFKYATFNNSLNKVTRVKGKTGTAVLPGSFEVMNRTTGKMVRCDPEICPYGRLHTLANGTKGWVNVAPYAGRGAFTYAINRHREPHLQYIAYRLCARRVYADAMWPSVLSSIAETTPVRTEMVDPANVGRYVGAGYDRDDTLLFMKAVSDTMEHANIALNLRIFGAVEYYMAVDAAAVALSDTNKSIDDILAVAQKDVVYQYSNVTAEWLRQRYWKTIDRRPPAPPPPRPAQPDLTGSSGLDMKAKIGIGIGGGIGGSMLLVGLLTLVVVVMLRPAFLSARHRKWYVPYASPECTLVVTDMEGSTNLWEAFPGDVMQAALQMHDAIARKTLTRHRGYESATEGDSFIVAFPSALTALRFAQDFQAELMLADWPAVLLQDSDLCRPVYAVPRAAKEGGQGQLFRRSASIRHPLAGPTRPVASTTPPLPGAVSFTHVNAIANALSTIAATGPTSGATISSAIRKILPPRMLQAPSAGLTLTPQQKDQLLLQEGQWSQHGMGGHGTSLGDVPEKYVADTASNGSLSSLSGVGRLPSGLFKKLSMQAAAAASATGSGVSGYQVLPRLLSQQSSRASPLSAPPRAHPASTAAAAEAHGDVGGYVEASSPPSATPLRGDSVSADRTSAAVTEDSVAHCLPPKASFAPPSHTANDVHAQQFLTKPSADDPTVSANLAMLMASDSDLTHSVAATAATWSTAATNTAAAAPPPLA</sequence>
<name>A0A8J4FYC7_9CHLO</name>
<dbReference type="PANTHER" id="PTHR43081">
    <property type="entry name" value="ADENYLATE CYCLASE, TERMINAL-DIFFERENTIATION SPECIFIC-RELATED"/>
    <property type="match status" value="1"/>
</dbReference>
<dbReference type="Gene3D" id="3.30.70.1230">
    <property type="entry name" value="Nucleotide cyclase"/>
    <property type="match status" value="1"/>
</dbReference>
<feature type="chain" id="PRO_5035324849" description="Guanylate cyclase domain-containing protein" evidence="3">
    <location>
        <begin position="25"/>
        <end position="1041"/>
    </location>
</feature>
<evidence type="ECO:0000259" key="4">
    <source>
        <dbReference type="PROSITE" id="PS50125"/>
    </source>
</evidence>
<protein>
    <recommendedName>
        <fullName evidence="4">Guanylate cyclase domain-containing protein</fullName>
    </recommendedName>
</protein>
<accession>A0A8J4FYC7</accession>
<keyword evidence="2" id="KW-0812">Transmembrane</keyword>
<feature type="domain" description="Guanylate cyclase" evidence="4">
    <location>
        <begin position="630"/>
        <end position="684"/>
    </location>
</feature>
<gene>
    <name evidence="5" type="ORF">Vretimale_332</name>
</gene>
<comment type="caution">
    <text evidence="5">The sequence shown here is derived from an EMBL/GenBank/DDBJ whole genome shotgun (WGS) entry which is preliminary data.</text>
</comment>
<feature type="compositionally biased region" description="Low complexity" evidence="1">
    <location>
        <begin position="916"/>
        <end position="925"/>
    </location>
</feature>
<keyword evidence="3" id="KW-0732">Signal</keyword>
<dbReference type="Gene3D" id="3.40.190.10">
    <property type="entry name" value="Periplasmic binding protein-like II"/>
    <property type="match status" value="2"/>
</dbReference>
<dbReference type="SUPFAM" id="SSF55073">
    <property type="entry name" value="Nucleotide cyclase"/>
    <property type="match status" value="1"/>
</dbReference>
<evidence type="ECO:0000313" key="5">
    <source>
        <dbReference type="EMBL" id="GIL94168.1"/>
    </source>
</evidence>
<dbReference type="GO" id="GO:0035556">
    <property type="term" value="P:intracellular signal transduction"/>
    <property type="evidence" value="ECO:0007669"/>
    <property type="project" value="InterPro"/>
</dbReference>
<dbReference type="SUPFAM" id="SSF53850">
    <property type="entry name" value="Periplasmic binding protein-like II"/>
    <property type="match status" value="1"/>
</dbReference>
<feature type="region of interest" description="Disordered" evidence="1">
    <location>
        <begin position="554"/>
        <end position="574"/>
    </location>
</feature>
<evidence type="ECO:0000313" key="6">
    <source>
        <dbReference type="Proteomes" id="UP000722791"/>
    </source>
</evidence>
<feature type="transmembrane region" description="Helical" evidence="2">
    <location>
        <begin position="582"/>
        <end position="608"/>
    </location>
</feature>
<dbReference type="PANTHER" id="PTHR43081:SF1">
    <property type="entry name" value="ADENYLATE CYCLASE, TERMINAL-DIFFERENTIATION SPECIFIC"/>
    <property type="match status" value="1"/>
</dbReference>
<evidence type="ECO:0000256" key="3">
    <source>
        <dbReference type="SAM" id="SignalP"/>
    </source>
</evidence>
<dbReference type="InterPro" id="IPR050697">
    <property type="entry name" value="Adenylyl/Guanylyl_Cyclase_3/4"/>
</dbReference>
<feature type="signal peptide" evidence="3">
    <location>
        <begin position="1"/>
        <end position="24"/>
    </location>
</feature>
<dbReference type="InterPro" id="IPR029787">
    <property type="entry name" value="Nucleotide_cyclase"/>
</dbReference>
<dbReference type="InterPro" id="IPR001054">
    <property type="entry name" value="A/G_cyclase"/>
</dbReference>
<feature type="non-terminal residue" evidence="5">
    <location>
        <position position="1041"/>
    </location>
</feature>
<dbReference type="Proteomes" id="UP000722791">
    <property type="component" value="Unassembled WGS sequence"/>
</dbReference>
<dbReference type="PROSITE" id="PS50125">
    <property type="entry name" value="GUANYLATE_CYCLASE_2"/>
    <property type="match status" value="1"/>
</dbReference>
<evidence type="ECO:0000256" key="2">
    <source>
        <dbReference type="SAM" id="Phobius"/>
    </source>
</evidence>
<keyword evidence="2" id="KW-1133">Transmembrane helix</keyword>
<feature type="region of interest" description="Disordered" evidence="1">
    <location>
        <begin position="903"/>
        <end position="952"/>
    </location>
</feature>
<evidence type="ECO:0000256" key="1">
    <source>
        <dbReference type="SAM" id="MobiDB-lite"/>
    </source>
</evidence>
<dbReference type="EMBL" id="BNCQ01000001">
    <property type="protein sequence ID" value="GIL94168.1"/>
    <property type="molecule type" value="Genomic_DNA"/>
</dbReference>